<feature type="compositionally biased region" description="Basic and acidic residues" evidence="1">
    <location>
        <begin position="215"/>
        <end position="247"/>
    </location>
</feature>
<feature type="domain" description="WW" evidence="2">
    <location>
        <begin position="153"/>
        <end position="187"/>
    </location>
</feature>
<feature type="non-terminal residue" evidence="3">
    <location>
        <position position="1"/>
    </location>
</feature>
<sequence>IICKLDLSPSFDSQKVYQQHRGYISTLVNSTTLRIAHEVRLYFTVSRRQTLRHPLTGIERLVAARLKRRGIIHEDAAEEVIAENYDAETPAGAQSNTRQKTEKNTSGARGCPNKWNPYHYCVQFCYDHWKDGTNENRLSQKYLDQRAKILKKYPLPNGWKEVYDPGCTRHYYWCPRTDEVSWLPPRHPLAVIGDAAPKVARELFEKGENTNGLGESRKDDDEKRNDEGKEIYREDRGGTIKRRDENRSRRKRRGSLSDSEASDRLSASESDDESRPELNDRDKLKRAKRKGIDPMDPAAYGDNVPVGTWSSGLHAHDKTGADVTASGPLFQQRPYPAPGAVLRKQQKDREK</sequence>
<feature type="compositionally biased region" description="Basic and acidic residues" evidence="1">
    <location>
        <begin position="273"/>
        <end position="283"/>
    </location>
</feature>
<feature type="region of interest" description="Disordered" evidence="1">
    <location>
        <begin position="83"/>
        <end position="109"/>
    </location>
</feature>
<dbReference type="Gene3D" id="3.40.30.10">
    <property type="entry name" value="Glutaredoxin"/>
    <property type="match status" value="1"/>
</dbReference>
<dbReference type="Gene3D" id="2.20.70.10">
    <property type="match status" value="1"/>
</dbReference>
<dbReference type="AlphaFoldDB" id="A0A498SQ82"/>
<dbReference type="SUPFAM" id="SSF51045">
    <property type="entry name" value="WW domain"/>
    <property type="match status" value="1"/>
</dbReference>
<dbReference type="PROSITE" id="PS50020">
    <property type="entry name" value="WW_DOMAIN_2"/>
    <property type="match status" value="1"/>
</dbReference>
<evidence type="ECO:0000313" key="3">
    <source>
        <dbReference type="EMBL" id="VBB32141.1"/>
    </source>
</evidence>
<name>A0A498SQ82_ACAVI</name>
<evidence type="ECO:0000313" key="4">
    <source>
        <dbReference type="Proteomes" id="UP000276991"/>
    </source>
</evidence>
<evidence type="ECO:0000256" key="1">
    <source>
        <dbReference type="SAM" id="MobiDB-lite"/>
    </source>
</evidence>
<reference evidence="3 4" key="1">
    <citation type="submission" date="2018-08" db="EMBL/GenBank/DDBJ databases">
        <authorList>
            <person name="Laetsch R D."/>
            <person name="Stevens L."/>
            <person name="Kumar S."/>
            <person name="Blaxter L. M."/>
        </authorList>
    </citation>
    <scope>NUCLEOTIDE SEQUENCE [LARGE SCALE GENOMIC DNA]</scope>
</reference>
<dbReference type="OrthoDB" id="42462at2759"/>
<accession>A0A498SQ82</accession>
<dbReference type="STRING" id="6277.A0A498SQ82"/>
<evidence type="ECO:0000259" key="2">
    <source>
        <dbReference type="PROSITE" id="PS50020"/>
    </source>
</evidence>
<dbReference type="SMART" id="SM00456">
    <property type="entry name" value="WW"/>
    <property type="match status" value="1"/>
</dbReference>
<organism evidence="3 4">
    <name type="scientific">Acanthocheilonema viteae</name>
    <name type="common">Filarial nematode worm</name>
    <name type="synonym">Dipetalonema viteae</name>
    <dbReference type="NCBI Taxonomy" id="6277"/>
    <lineage>
        <taxon>Eukaryota</taxon>
        <taxon>Metazoa</taxon>
        <taxon>Ecdysozoa</taxon>
        <taxon>Nematoda</taxon>
        <taxon>Chromadorea</taxon>
        <taxon>Rhabditida</taxon>
        <taxon>Spirurina</taxon>
        <taxon>Spiruromorpha</taxon>
        <taxon>Filarioidea</taxon>
        <taxon>Onchocercidae</taxon>
        <taxon>Acanthocheilonema</taxon>
    </lineage>
</organism>
<dbReference type="Proteomes" id="UP000276991">
    <property type="component" value="Unassembled WGS sequence"/>
</dbReference>
<dbReference type="EMBL" id="UPTC01001560">
    <property type="protein sequence ID" value="VBB32141.1"/>
    <property type="molecule type" value="Genomic_DNA"/>
</dbReference>
<keyword evidence="4" id="KW-1185">Reference proteome</keyword>
<feature type="region of interest" description="Disordered" evidence="1">
    <location>
        <begin position="205"/>
        <end position="351"/>
    </location>
</feature>
<dbReference type="InterPro" id="IPR036020">
    <property type="entry name" value="WW_dom_sf"/>
</dbReference>
<dbReference type="InterPro" id="IPR001202">
    <property type="entry name" value="WW_dom"/>
</dbReference>
<proteinExistence type="predicted"/>
<protein>
    <recommendedName>
        <fullName evidence="2">WW domain-containing protein</fullName>
    </recommendedName>
</protein>
<gene>
    <name evidence="3" type="ORF">NAV_LOCUS6932</name>
</gene>
<dbReference type="CDD" id="cd00201">
    <property type="entry name" value="WW"/>
    <property type="match status" value="1"/>
</dbReference>